<evidence type="ECO:0000256" key="13">
    <source>
        <dbReference type="SAM" id="MobiDB-lite"/>
    </source>
</evidence>
<evidence type="ECO:0000256" key="8">
    <source>
        <dbReference type="ARBA" id="ARBA00022833"/>
    </source>
</evidence>
<dbReference type="Gene3D" id="2.40.50.140">
    <property type="entry name" value="Nucleic acid-binding proteins"/>
    <property type="match status" value="1"/>
</dbReference>
<dbReference type="PROSITE" id="PS01055">
    <property type="entry name" value="DNA_LIGASE_N1"/>
    <property type="match status" value="1"/>
</dbReference>
<dbReference type="AlphaFoldDB" id="A0A8T0G7G7"/>
<dbReference type="GO" id="GO:0003911">
    <property type="term" value="F:DNA ligase (NAD+) activity"/>
    <property type="evidence" value="ECO:0007669"/>
    <property type="project" value="UniProtKB-EC"/>
</dbReference>
<dbReference type="GO" id="GO:0046872">
    <property type="term" value="F:metal ion binding"/>
    <property type="evidence" value="ECO:0007669"/>
    <property type="project" value="UniProtKB-KW"/>
</dbReference>
<accession>A0A8T0G7G7</accession>
<feature type="compositionally biased region" description="Polar residues" evidence="13">
    <location>
        <begin position="879"/>
        <end position="889"/>
    </location>
</feature>
<dbReference type="Pfam" id="PF03120">
    <property type="entry name" value="OB_DNA_ligase"/>
    <property type="match status" value="1"/>
</dbReference>
<evidence type="ECO:0000256" key="11">
    <source>
        <dbReference type="ARBA" id="ARBA00023204"/>
    </source>
</evidence>
<evidence type="ECO:0000256" key="10">
    <source>
        <dbReference type="ARBA" id="ARBA00023027"/>
    </source>
</evidence>
<feature type="region of interest" description="Disordered" evidence="13">
    <location>
        <begin position="99"/>
        <end position="135"/>
    </location>
</feature>
<evidence type="ECO:0000256" key="2">
    <source>
        <dbReference type="ARBA" id="ARBA00004067"/>
    </source>
</evidence>
<gene>
    <name evidence="15" type="ORF">KC19_12G127600</name>
</gene>
<keyword evidence="6" id="KW-0479">Metal-binding</keyword>
<dbReference type="SUPFAM" id="SSF52113">
    <property type="entry name" value="BRCT domain"/>
    <property type="match status" value="1"/>
</dbReference>
<sequence length="1027" mass="110961">MQRAARRRCEPCAGYMRLARFAALYTHSLKPSRPSSLPVQKSQTSERGSGSMKRMGFGVHAHLEKHSLGLGFQRGGSLRGSGSGSVSTKVFGRRLVEHDRNSLRRSSEAAAGAGLASSFEESSPRVVSKETGDSTRHDKAFLQEVTGLDWKNSLKSSSSGVDLGFVSREAGDSAGSGESRSSDLLVKEQPSSCEAVTEEFSGGSRVGVWGAMQPLPGDEGVSVVCKQGLGSGIGRQSTIRTSGEHKLRAVAKGAVETVGMERENPGVEGDVLDRVEKLREAIADYSYRYHTLDNPVVSDSAYDALVRELKELESQLPAEASGESVTGKVGAPPSLDLAKVRHAVPMLSLAAVYKEDELRAWHERLQQRLNKVSDGEQPSTGAWVVEPKVDGLALTLRYEGGRLVCAATRGDGSEGEDVTYNARNLTGIPQVLPEVHGDTNLHASVVEVRGEVYMTLIDFQELNAIKVKTGEKPFANPRNAAAGSIRILKNRDAVDRRLSFMAYAIVSAVDTVATGVETSGQLAKTQWDALNLLKKMGFSVNDDNRKFDSFEDALDYATRWRDSRPSLKYESDGVIFKVNDLAVQAKLGAVGSDPRWAVAWKFAATEVVTVLEGIELTIGRSGAIIPNARLKPVELGGITISRASLHNFGMVEKLGICEGDHVVVQRAGDVIPQVVQVLKALRPDHVQLWVPPERCPSCDGELTVSKDKTMTSCCNNKCPGRHSRKIEHFAKTLFKGLGPAILGDLQDAGMVADPADFYALDPVALSRLEGLGKKSATKLVKAIEESKGKSLWELITALGIPTVGVSASKLLEKWFGSMDRLLLASKEELQLVPGVGTVSAAAIQEWCTNPFNVQLVSRIKESGFAPTFKDPEIEKQTIINASSDSALQKKTSKTPRAKKLPSKKSEVKSEPPMEDPQNSPPEESSEMEGTEEIVEQPPLQGKNVVITGEFENYSREELEQLVILNGGQIRKSVSSKTSFIVAGQSPGPSKMAKAAQLEIPVHDLSTFQQLLDHDSASVPDFKQAMSG</sequence>
<keyword evidence="8" id="KW-0862">Zinc</keyword>
<evidence type="ECO:0000256" key="4">
    <source>
        <dbReference type="ARBA" id="ARBA00022598"/>
    </source>
</evidence>
<evidence type="ECO:0000256" key="12">
    <source>
        <dbReference type="ARBA" id="ARBA00034005"/>
    </source>
</evidence>
<keyword evidence="9" id="KW-0460">Magnesium</keyword>
<dbReference type="Pfam" id="PF14520">
    <property type="entry name" value="HHH_5"/>
    <property type="match status" value="1"/>
</dbReference>
<dbReference type="InterPro" id="IPR004150">
    <property type="entry name" value="NAD_DNA_ligase_OB"/>
</dbReference>
<dbReference type="SMART" id="SM00532">
    <property type="entry name" value="LIGANc"/>
    <property type="match status" value="1"/>
</dbReference>
<keyword evidence="11" id="KW-0234">DNA repair</keyword>
<dbReference type="InterPro" id="IPR010994">
    <property type="entry name" value="RuvA_2-like"/>
</dbReference>
<name>A0A8T0G7G7_CERPU</name>
<evidence type="ECO:0000256" key="6">
    <source>
        <dbReference type="ARBA" id="ARBA00022723"/>
    </source>
</evidence>
<dbReference type="InterPro" id="IPR001357">
    <property type="entry name" value="BRCT_dom"/>
</dbReference>
<dbReference type="SUPFAM" id="SSF50249">
    <property type="entry name" value="Nucleic acid-binding proteins"/>
    <property type="match status" value="1"/>
</dbReference>
<dbReference type="EMBL" id="CM026433">
    <property type="protein sequence ID" value="KAG0554881.1"/>
    <property type="molecule type" value="Genomic_DNA"/>
</dbReference>
<evidence type="ECO:0000256" key="9">
    <source>
        <dbReference type="ARBA" id="ARBA00022842"/>
    </source>
</evidence>
<dbReference type="NCBIfam" id="TIGR00575">
    <property type="entry name" value="dnlj"/>
    <property type="match status" value="1"/>
</dbReference>
<dbReference type="InterPro" id="IPR013840">
    <property type="entry name" value="DNAligase_N"/>
</dbReference>
<dbReference type="InterPro" id="IPR013839">
    <property type="entry name" value="DNAligase_adenylation"/>
</dbReference>
<dbReference type="Gene3D" id="1.10.150.20">
    <property type="entry name" value="5' to 3' exonuclease, C-terminal subdomain"/>
    <property type="match status" value="2"/>
</dbReference>
<dbReference type="PANTHER" id="PTHR23389">
    <property type="entry name" value="CHROMOSOME TRANSMISSION FIDELITY FACTOR 18"/>
    <property type="match status" value="1"/>
</dbReference>
<dbReference type="SUPFAM" id="SSF56091">
    <property type="entry name" value="DNA ligase/mRNA capping enzyme, catalytic domain"/>
    <property type="match status" value="1"/>
</dbReference>
<dbReference type="InterPro" id="IPR036420">
    <property type="entry name" value="BRCT_dom_sf"/>
</dbReference>
<dbReference type="Gene3D" id="1.10.287.610">
    <property type="entry name" value="Helix hairpin bin"/>
    <property type="match status" value="1"/>
</dbReference>
<dbReference type="SMART" id="SM00292">
    <property type="entry name" value="BRCT"/>
    <property type="match status" value="1"/>
</dbReference>
<keyword evidence="16" id="KW-1185">Reference proteome</keyword>
<keyword evidence="4" id="KW-0436">Ligase</keyword>
<feature type="domain" description="BRCT" evidence="14">
    <location>
        <begin position="934"/>
        <end position="1001"/>
    </location>
</feature>
<comment type="catalytic activity">
    <reaction evidence="12">
        <text>NAD(+) + (deoxyribonucleotide)n-3'-hydroxyl + 5'-phospho-(deoxyribonucleotide)m = (deoxyribonucleotide)n+m + AMP + beta-nicotinamide D-nucleotide.</text>
        <dbReference type="EC" id="6.5.1.2"/>
    </reaction>
</comment>
<comment type="function">
    <text evidence="2">DNA ligase that catalyzes the formation of phosphodiester linkages between 5'-phosphoryl and 3'-hydroxyl groups in double-stranded DNA using NAD as a coenzyme and as the energy source for the reaction. It is essential for DNA replication and repair of damaged DNA.</text>
</comment>
<keyword evidence="7" id="KW-0227">DNA damage</keyword>
<dbReference type="PROSITE" id="PS50172">
    <property type="entry name" value="BRCT"/>
    <property type="match status" value="1"/>
</dbReference>
<evidence type="ECO:0000313" key="15">
    <source>
        <dbReference type="EMBL" id="KAG0554881.1"/>
    </source>
</evidence>
<dbReference type="Gene3D" id="3.40.50.10190">
    <property type="entry name" value="BRCT domain"/>
    <property type="match status" value="1"/>
</dbReference>
<comment type="cofactor">
    <cofactor evidence="1">
        <name>Mg(2+)</name>
        <dbReference type="ChEBI" id="CHEBI:18420"/>
    </cofactor>
</comment>
<dbReference type="GO" id="GO:0006281">
    <property type="term" value="P:DNA repair"/>
    <property type="evidence" value="ECO:0007669"/>
    <property type="project" value="UniProtKB-KW"/>
</dbReference>
<dbReference type="CDD" id="cd00114">
    <property type="entry name" value="LIGANc"/>
    <property type="match status" value="1"/>
</dbReference>
<dbReference type="InterPro" id="IPR012340">
    <property type="entry name" value="NA-bd_OB-fold"/>
</dbReference>
<dbReference type="GO" id="GO:0006260">
    <property type="term" value="P:DNA replication"/>
    <property type="evidence" value="ECO:0007669"/>
    <property type="project" value="UniProtKB-KW"/>
</dbReference>
<dbReference type="GO" id="GO:0003677">
    <property type="term" value="F:DNA binding"/>
    <property type="evidence" value="ECO:0007669"/>
    <property type="project" value="InterPro"/>
</dbReference>
<evidence type="ECO:0000256" key="7">
    <source>
        <dbReference type="ARBA" id="ARBA00022763"/>
    </source>
</evidence>
<dbReference type="InterPro" id="IPR018239">
    <property type="entry name" value="DNA_ligase_AS"/>
</dbReference>
<dbReference type="InterPro" id="IPR003583">
    <property type="entry name" value="Hlx-hairpin-Hlx_DNA-bd_motif"/>
</dbReference>
<dbReference type="Pfam" id="PF12826">
    <property type="entry name" value="HHH_2"/>
    <property type="match status" value="1"/>
</dbReference>
<feature type="region of interest" description="Disordered" evidence="13">
    <location>
        <begin position="879"/>
        <end position="940"/>
    </location>
</feature>
<dbReference type="HAMAP" id="MF_01588">
    <property type="entry name" value="DNA_ligase_A"/>
    <property type="match status" value="1"/>
</dbReference>
<feature type="compositionally biased region" description="Polar residues" evidence="13">
    <location>
        <begin position="33"/>
        <end position="48"/>
    </location>
</feature>
<keyword evidence="10" id="KW-0520">NAD</keyword>
<organism evidence="15 16">
    <name type="scientific">Ceratodon purpureus</name>
    <name type="common">Fire moss</name>
    <name type="synonym">Dicranum purpureum</name>
    <dbReference type="NCBI Taxonomy" id="3225"/>
    <lineage>
        <taxon>Eukaryota</taxon>
        <taxon>Viridiplantae</taxon>
        <taxon>Streptophyta</taxon>
        <taxon>Embryophyta</taxon>
        <taxon>Bryophyta</taxon>
        <taxon>Bryophytina</taxon>
        <taxon>Bryopsida</taxon>
        <taxon>Dicranidae</taxon>
        <taxon>Pseudoditrichales</taxon>
        <taxon>Ditrichaceae</taxon>
        <taxon>Ceratodon</taxon>
    </lineage>
</organism>
<dbReference type="Pfam" id="PF00533">
    <property type="entry name" value="BRCT"/>
    <property type="match status" value="1"/>
</dbReference>
<proteinExistence type="inferred from homology"/>
<evidence type="ECO:0000256" key="1">
    <source>
        <dbReference type="ARBA" id="ARBA00001946"/>
    </source>
</evidence>
<dbReference type="SUPFAM" id="SSF47781">
    <property type="entry name" value="RuvA domain 2-like"/>
    <property type="match status" value="1"/>
</dbReference>
<dbReference type="Pfam" id="PF01653">
    <property type="entry name" value="DNA_ligase_aden"/>
    <property type="match status" value="1"/>
</dbReference>
<protein>
    <recommendedName>
        <fullName evidence="3">DNA ligase (NAD(+))</fullName>
        <ecNumber evidence="3">6.5.1.2</ecNumber>
    </recommendedName>
</protein>
<dbReference type="CDD" id="cd17748">
    <property type="entry name" value="BRCT_DNA_ligase_like"/>
    <property type="match status" value="1"/>
</dbReference>
<feature type="compositionally biased region" description="Basic residues" evidence="13">
    <location>
        <begin position="890"/>
        <end position="902"/>
    </location>
</feature>
<dbReference type="Proteomes" id="UP000822688">
    <property type="component" value="Chromosome 12"/>
</dbReference>
<feature type="compositionally biased region" description="Acidic residues" evidence="13">
    <location>
        <begin position="923"/>
        <end position="934"/>
    </location>
</feature>
<dbReference type="PANTHER" id="PTHR23389:SF9">
    <property type="entry name" value="DNA LIGASE"/>
    <property type="match status" value="1"/>
</dbReference>
<dbReference type="InterPro" id="IPR041663">
    <property type="entry name" value="DisA/LigA_HHH"/>
</dbReference>
<dbReference type="NCBIfam" id="NF005932">
    <property type="entry name" value="PRK07956.1"/>
    <property type="match status" value="1"/>
</dbReference>
<dbReference type="InterPro" id="IPR001679">
    <property type="entry name" value="DNA_ligase"/>
</dbReference>
<evidence type="ECO:0000259" key="14">
    <source>
        <dbReference type="PROSITE" id="PS50172"/>
    </source>
</evidence>
<evidence type="ECO:0000313" key="16">
    <source>
        <dbReference type="Proteomes" id="UP000822688"/>
    </source>
</evidence>
<dbReference type="Gene3D" id="3.30.470.30">
    <property type="entry name" value="DNA ligase/mRNA capping enzyme"/>
    <property type="match status" value="1"/>
</dbReference>
<feature type="region of interest" description="Disordered" evidence="13">
    <location>
        <begin position="30"/>
        <end position="52"/>
    </location>
</feature>
<dbReference type="SMART" id="SM00278">
    <property type="entry name" value="HhH1"/>
    <property type="match status" value="2"/>
</dbReference>
<keyword evidence="5" id="KW-0235">DNA replication</keyword>
<feature type="compositionally biased region" description="Low complexity" evidence="13">
    <location>
        <begin position="108"/>
        <end position="121"/>
    </location>
</feature>
<evidence type="ECO:0000256" key="5">
    <source>
        <dbReference type="ARBA" id="ARBA00022705"/>
    </source>
</evidence>
<evidence type="ECO:0000256" key="3">
    <source>
        <dbReference type="ARBA" id="ARBA00012722"/>
    </source>
</evidence>
<comment type="caution">
    <text evidence="15">The sequence shown here is derived from an EMBL/GenBank/DDBJ whole genome shotgun (WGS) entry which is preliminary data.</text>
</comment>
<dbReference type="EC" id="6.5.1.2" evidence="3"/>
<reference evidence="15" key="1">
    <citation type="submission" date="2020-06" db="EMBL/GenBank/DDBJ databases">
        <title>WGS assembly of Ceratodon purpureus strain R40.</title>
        <authorList>
            <person name="Carey S.B."/>
            <person name="Jenkins J."/>
            <person name="Shu S."/>
            <person name="Lovell J.T."/>
            <person name="Sreedasyam A."/>
            <person name="Maumus F."/>
            <person name="Tiley G.P."/>
            <person name="Fernandez-Pozo N."/>
            <person name="Barry K."/>
            <person name="Chen C."/>
            <person name="Wang M."/>
            <person name="Lipzen A."/>
            <person name="Daum C."/>
            <person name="Saski C.A."/>
            <person name="Payton A.C."/>
            <person name="Mcbreen J.C."/>
            <person name="Conrad R.E."/>
            <person name="Kollar L.M."/>
            <person name="Olsson S."/>
            <person name="Huttunen S."/>
            <person name="Landis J.B."/>
            <person name="Wickett N.J."/>
            <person name="Johnson M.G."/>
            <person name="Rensing S.A."/>
            <person name="Grimwood J."/>
            <person name="Schmutz J."/>
            <person name="Mcdaniel S.F."/>
        </authorList>
    </citation>
    <scope>NUCLEOTIDE SEQUENCE</scope>
    <source>
        <strain evidence="15">R40</strain>
    </source>
</reference>